<dbReference type="PANTHER" id="PTHR42928">
    <property type="entry name" value="TRICARBOXYLATE-BINDING PROTEIN"/>
    <property type="match status" value="1"/>
</dbReference>
<dbReference type="AlphaFoldDB" id="A0A7G6U9K7"/>
<gene>
    <name evidence="2" type="ORF">HB776_28040</name>
</gene>
<dbReference type="PIRSF" id="PIRSF017082">
    <property type="entry name" value="YflP"/>
    <property type="match status" value="1"/>
</dbReference>
<dbReference type="SUPFAM" id="SSF53850">
    <property type="entry name" value="Periplasmic binding protein-like II"/>
    <property type="match status" value="1"/>
</dbReference>
<evidence type="ECO:0000313" key="3">
    <source>
        <dbReference type="Proteomes" id="UP000515291"/>
    </source>
</evidence>
<dbReference type="EMBL" id="CP050292">
    <property type="protein sequence ID" value="QND75689.1"/>
    <property type="molecule type" value="Genomic_DNA"/>
</dbReference>
<dbReference type="PANTHER" id="PTHR42928:SF5">
    <property type="entry name" value="BLR1237 PROTEIN"/>
    <property type="match status" value="1"/>
</dbReference>
<protein>
    <submittedName>
        <fullName evidence="2">Tripartite tricarboxylate transporter substrate binding protein</fullName>
    </submittedName>
</protein>
<dbReference type="Gene3D" id="3.40.190.10">
    <property type="entry name" value="Periplasmic binding protein-like II"/>
    <property type="match status" value="1"/>
</dbReference>
<comment type="similarity">
    <text evidence="1">Belongs to the UPF0065 (bug) family.</text>
</comment>
<reference evidence="3" key="1">
    <citation type="journal article" date="2020" name="Mol. Plant Microbe">
        <title>Rhizobial microsymbionts of the narrowly endemic Oxytropis species growing in Kamchatka are characterized by significant genetic diversity and possess a set of genes that are associated with T3SS and T6SS secretion systems and can affect the development of symbiosis.</title>
        <authorList>
            <person name="Safronova V."/>
            <person name="Guro P."/>
            <person name="Sazanova A."/>
            <person name="Kuznetsova I."/>
            <person name="Belimov A."/>
            <person name="Yakubov V."/>
            <person name="Chirak E."/>
            <person name="Afonin A."/>
            <person name="Gogolev Y."/>
            <person name="Andronov E."/>
            <person name="Tikhonovich I."/>
        </authorList>
    </citation>
    <scope>NUCLEOTIDE SEQUENCE [LARGE SCALE GENOMIC DNA]</scope>
    <source>
        <strain evidence="3">581</strain>
    </source>
</reference>
<accession>A0A7G6U9K7</accession>
<dbReference type="InterPro" id="IPR005064">
    <property type="entry name" value="BUG"/>
</dbReference>
<organism evidence="2 3">
    <name type="scientific">Tardiphaga robiniae</name>
    <dbReference type="NCBI Taxonomy" id="943830"/>
    <lineage>
        <taxon>Bacteria</taxon>
        <taxon>Pseudomonadati</taxon>
        <taxon>Pseudomonadota</taxon>
        <taxon>Alphaproteobacteria</taxon>
        <taxon>Hyphomicrobiales</taxon>
        <taxon>Nitrobacteraceae</taxon>
        <taxon>Tardiphaga</taxon>
    </lineage>
</organism>
<sequence>MLLAGAASSIVVGTTTPVWAAYPDQLIKIVVTFPPGGSADIFIRALEPVIAADLKQGFIIENRGGAGGNIGMQAVAQAKPDGYTLGVAPAGALTINPHISPATSFDPIKDLAPITLLADIPFVLVASPDAPFATLKEALAAAAAKPGQLSVGYGGNGTVMHMTAALFLQTTNVKLTLVPYRGTGPAVTDVLAGHIPLAVLDIPSSLELIRAGRLKPLGVTSAKRVPFLPEVPTLDEQGVAGFESAGWFGLVAPAATPGDIVTRLNAAFVKALGDPDVIEKLRTIGAQPAPMTPEAFAAYIRSESAKWGRLTREMNLAAQ</sequence>
<dbReference type="Gene3D" id="3.40.190.150">
    <property type="entry name" value="Bordetella uptake gene, domain 1"/>
    <property type="match status" value="1"/>
</dbReference>
<dbReference type="InterPro" id="IPR042100">
    <property type="entry name" value="Bug_dom1"/>
</dbReference>
<dbReference type="KEGG" id="trb:HB776_28040"/>
<dbReference type="Pfam" id="PF03401">
    <property type="entry name" value="TctC"/>
    <property type="match status" value="1"/>
</dbReference>
<proteinExistence type="inferred from homology"/>
<evidence type="ECO:0000256" key="1">
    <source>
        <dbReference type="ARBA" id="ARBA00006987"/>
    </source>
</evidence>
<dbReference type="CDD" id="cd07012">
    <property type="entry name" value="PBP2_Bug_TTT"/>
    <property type="match status" value="1"/>
</dbReference>
<dbReference type="Proteomes" id="UP000515291">
    <property type="component" value="Chromosome"/>
</dbReference>
<evidence type="ECO:0000313" key="2">
    <source>
        <dbReference type="EMBL" id="QND75689.1"/>
    </source>
</evidence>
<name>A0A7G6U9K7_9BRAD</name>